<dbReference type="EMBL" id="JARKIB010000016">
    <property type="protein sequence ID" value="KAJ7770696.1"/>
    <property type="molecule type" value="Genomic_DNA"/>
</dbReference>
<reference evidence="1" key="1">
    <citation type="submission" date="2023-03" db="EMBL/GenBank/DDBJ databases">
        <title>Massive genome expansion in bonnet fungi (Mycena s.s.) driven by repeated elements and novel gene families across ecological guilds.</title>
        <authorList>
            <consortium name="Lawrence Berkeley National Laboratory"/>
            <person name="Harder C.B."/>
            <person name="Miyauchi S."/>
            <person name="Viragh M."/>
            <person name="Kuo A."/>
            <person name="Thoen E."/>
            <person name="Andreopoulos B."/>
            <person name="Lu D."/>
            <person name="Skrede I."/>
            <person name="Drula E."/>
            <person name="Henrissat B."/>
            <person name="Morin E."/>
            <person name="Kohler A."/>
            <person name="Barry K."/>
            <person name="LaButti K."/>
            <person name="Morin E."/>
            <person name="Salamov A."/>
            <person name="Lipzen A."/>
            <person name="Mereny Z."/>
            <person name="Hegedus B."/>
            <person name="Baldrian P."/>
            <person name="Stursova M."/>
            <person name="Weitz H."/>
            <person name="Taylor A."/>
            <person name="Grigoriev I.V."/>
            <person name="Nagy L.G."/>
            <person name="Martin F."/>
            <person name="Kauserud H."/>
        </authorList>
    </citation>
    <scope>NUCLEOTIDE SEQUENCE</scope>
    <source>
        <strain evidence="1">CBHHK182m</strain>
    </source>
</reference>
<dbReference type="AlphaFoldDB" id="A0AAD7NQ20"/>
<dbReference type="Proteomes" id="UP001215598">
    <property type="component" value="Unassembled WGS sequence"/>
</dbReference>
<organism evidence="1 2">
    <name type="scientific">Mycena metata</name>
    <dbReference type="NCBI Taxonomy" id="1033252"/>
    <lineage>
        <taxon>Eukaryota</taxon>
        <taxon>Fungi</taxon>
        <taxon>Dikarya</taxon>
        <taxon>Basidiomycota</taxon>
        <taxon>Agaricomycotina</taxon>
        <taxon>Agaricomycetes</taxon>
        <taxon>Agaricomycetidae</taxon>
        <taxon>Agaricales</taxon>
        <taxon>Marasmiineae</taxon>
        <taxon>Mycenaceae</taxon>
        <taxon>Mycena</taxon>
    </lineage>
</organism>
<evidence type="ECO:0000313" key="2">
    <source>
        <dbReference type="Proteomes" id="UP001215598"/>
    </source>
</evidence>
<sequence length="301" mass="35188">MQIVPAVSVEELSEFEQDTREATTAHYFRFDVLGTPNSPWNKSAARVFAKSAIRQLALPNSYEMVQAIKKAFTAHLRTIMRRYQLSLKSMPERIQIKSLGRRQARKYQVFVQLQRSTSHADAYPQLFHQRRYVAYAFKPLRQHAAMLERLGVDGMSSDDSDQETQDIRDEHQTTYSILTPLWRASHLAAWLRIFDSVHNILRKSGSSSASLGSFTRLRTISQRRSRSKKFVPGLPLDVYDPHWIAQDARRKYDLYPTMEQYDFNHQADIVEYVLKLDSNMYIQSNFTPIGWLFSMVNYKYM</sequence>
<proteinExistence type="predicted"/>
<protein>
    <submittedName>
        <fullName evidence="1">Uncharacterized protein</fullName>
    </submittedName>
</protein>
<comment type="caution">
    <text evidence="1">The sequence shown here is derived from an EMBL/GenBank/DDBJ whole genome shotgun (WGS) entry which is preliminary data.</text>
</comment>
<name>A0AAD7NQ20_9AGAR</name>
<accession>A0AAD7NQ20</accession>
<gene>
    <name evidence="1" type="ORF">B0H16DRAFT_1306718</name>
</gene>
<keyword evidence="2" id="KW-1185">Reference proteome</keyword>
<evidence type="ECO:0000313" key="1">
    <source>
        <dbReference type="EMBL" id="KAJ7770696.1"/>
    </source>
</evidence>